<feature type="domain" description="RNA-binding protein KhpB N-terminal" evidence="1">
    <location>
        <begin position="5"/>
        <end position="52"/>
    </location>
</feature>
<dbReference type="SMART" id="SM01245">
    <property type="entry name" value="Jag_N"/>
    <property type="match status" value="1"/>
</dbReference>
<dbReference type="InterPro" id="IPR005646">
    <property type="entry name" value="FapA"/>
</dbReference>
<evidence type="ECO:0000313" key="2">
    <source>
        <dbReference type="EMBL" id="MBP2021848.1"/>
    </source>
</evidence>
<dbReference type="InterPro" id="IPR046866">
    <property type="entry name" value="FapA_N"/>
</dbReference>
<name>A0ABS4K240_9CLOT</name>
<organism evidence="2 3">
    <name type="scientific">Clostridium punense</name>
    <dbReference type="NCBI Taxonomy" id="1054297"/>
    <lineage>
        <taxon>Bacteria</taxon>
        <taxon>Bacillati</taxon>
        <taxon>Bacillota</taxon>
        <taxon>Clostridia</taxon>
        <taxon>Eubacteriales</taxon>
        <taxon>Clostridiaceae</taxon>
        <taxon>Clostridium</taxon>
    </lineage>
</organism>
<accession>A0ABS4K240</accession>
<dbReference type="Pfam" id="PF03961">
    <property type="entry name" value="FapA"/>
    <property type="match status" value="1"/>
</dbReference>
<dbReference type="EMBL" id="JAGGLL010000010">
    <property type="protein sequence ID" value="MBP2021848.1"/>
    <property type="molecule type" value="Genomic_DNA"/>
</dbReference>
<dbReference type="Proteomes" id="UP001519308">
    <property type="component" value="Unassembled WGS sequence"/>
</dbReference>
<protein>
    <submittedName>
        <fullName evidence="2">Uncharacterized protein (DUF342 family)</fullName>
    </submittedName>
</protein>
<keyword evidence="3" id="KW-1185">Reference proteome</keyword>
<gene>
    <name evidence="2" type="ORF">J2Z44_001644</name>
</gene>
<comment type="caution">
    <text evidence="2">The sequence shown here is derived from an EMBL/GenBank/DDBJ whole genome shotgun (WGS) entry which is preliminary data.</text>
</comment>
<evidence type="ECO:0000259" key="1">
    <source>
        <dbReference type="SMART" id="SM01245"/>
    </source>
</evidence>
<dbReference type="Pfam" id="PF14804">
    <property type="entry name" value="Jag_N"/>
    <property type="match status" value="1"/>
</dbReference>
<dbReference type="InterPro" id="IPR046865">
    <property type="entry name" value="FapA_b_solenoid"/>
</dbReference>
<sequence>MMEYNFQGRNLEDCLEQASNALSIPKGELIYKVISDKKGIFKKKICIIVNVESQEDGDTYYSSEEISGKTHGEVQEGKYTDVLEGGTGTAVIKEGKLIINDPAISGEEVTISKGKGVSLKVDGKDVVGKVSVTSKSQIDIEFESNEAKREMNISISEDKMECYISIKYTPEIIYGLQDVKESRSVVLNSVVIEEKYPALYTDKDIMTALKSKGINYGYCLDNIKKCSNSKDVNNVLVAQAKPSIPAEDDIVEICFKQHATNEFDLDDSGNVDFKSIGNIASIKKGDCLCKRIVGHDGVSGMNVFGQVIPGKKRKVKDIIAKEGCELVDSNIIVATMDGKPQVKGNIFSVHNVHKIMSDVDIKTGNIHFIGDVIIFGDVKEGMSVESGNSLFINSNVFRAILKAGSDVNIKGNVISSSIVAGSGFVEVLKYNESLKVLANTLHEFNKVIEQVKNSKFATQNISDAALMKNIIDSKFRTFKSDVNNTLKYMYILKDTQNKVFRMISEKLSDAYFSKINDYKEIKYIEELISEKIVTMSGYGEVLSNITLNYVQDSNVECSGDIIITGKGVYKSYITAMNELIFTGNENSTAKGGVLRAKGKIEAKTVGAPTGVGTVLAVSKEGHIYCSVAHLNTKIIIGEKETILDESYRQVHAYLNKDSELVVDKFKL</sequence>
<reference evidence="2 3" key="1">
    <citation type="submission" date="2021-03" db="EMBL/GenBank/DDBJ databases">
        <title>Genomic Encyclopedia of Type Strains, Phase IV (KMG-IV): sequencing the most valuable type-strain genomes for metagenomic binning, comparative biology and taxonomic classification.</title>
        <authorList>
            <person name="Goeker M."/>
        </authorList>
    </citation>
    <scope>NUCLEOTIDE SEQUENCE [LARGE SCALE GENOMIC DNA]</scope>
    <source>
        <strain evidence="2 3">DSM 28650</strain>
    </source>
</reference>
<evidence type="ECO:0000313" key="3">
    <source>
        <dbReference type="Proteomes" id="UP001519308"/>
    </source>
</evidence>
<proteinExistence type="predicted"/>
<dbReference type="PANTHER" id="PTHR38032:SF1">
    <property type="entry name" value="RNA-BINDING PROTEIN KHPB N-TERMINAL DOMAIN-CONTAINING PROTEIN"/>
    <property type="match status" value="1"/>
</dbReference>
<dbReference type="InterPro" id="IPR032782">
    <property type="entry name" value="KhpB_N"/>
</dbReference>
<dbReference type="Pfam" id="PF20250">
    <property type="entry name" value="FapA_N"/>
    <property type="match status" value="1"/>
</dbReference>
<dbReference type="PANTHER" id="PTHR38032">
    <property type="entry name" value="POLYMERASE-RELATED"/>
    <property type="match status" value="1"/>
</dbReference>